<reference evidence="1" key="1">
    <citation type="journal article" date="2021" name="PeerJ">
        <title>Extensive microbial diversity within the chicken gut microbiome revealed by metagenomics and culture.</title>
        <authorList>
            <person name="Gilroy R."/>
            <person name="Ravi A."/>
            <person name="Getino M."/>
            <person name="Pursley I."/>
            <person name="Horton D.L."/>
            <person name="Alikhan N.F."/>
            <person name="Baker D."/>
            <person name="Gharbi K."/>
            <person name="Hall N."/>
            <person name="Watson M."/>
            <person name="Adriaenssens E.M."/>
            <person name="Foster-Nyarko E."/>
            <person name="Jarju S."/>
            <person name="Secka A."/>
            <person name="Antonio M."/>
            <person name="Oren A."/>
            <person name="Chaudhuri R.R."/>
            <person name="La Ragione R."/>
            <person name="Hildebrand F."/>
            <person name="Pallen M.J."/>
        </authorList>
    </citation>
    <scope>NUCLEOTIDE SEQUENCE</scope>
    <source>
        <strain evidence="1">1068</strain>
    </source>
</reference>
<reference evidence="1" key="2">
    <citation type="submission" date="2021-04" db="EMBL/GenBank/DDBJ databases">
        <authorList>
            <person name="Gilroy R."/>
        </authorList>
    </citation>
    <scope>NUCLEOTIDE SEQUENCE</scope>
    <source>
        <strain evidence="1">1068</strain>
    </source>
</reference>
<proteinExistence type="predicted"/>
<comment type="caution">
    <text evidence="1">The sequence shown here is derived from an EMBL/GenBank/DDBJ whole genome shotgun (WGS) entry which is preliminary data.</text>
</comment>
<dbReference type="Proteomes" id="UP000824056">
    <property type="component" value="Unassembled WGS sequence"/>
</dbReference>
<name>A0A9D2JU73_9FIRM</name>
<organism evidence="1 2">
    <name type="scientific">Candidatus Blautia pullicola</name>
    <dbReference type="NCBI Taxonomy" id="2838498"/>
    <lineage>
        <taxon>Bacteria</taxon>
        <taxon>Bacillati</taxon>
        <taxon>Bacillota</taxon>
        <taxon>Clostridia</taxon>
        <taxon>Lachnospirales</taxon>
        <taxon>Lachnospiraceae</taxon>
        <taxon>Blautia</taxon>
    </lineage>
</organism>
<dbReference type="AlphaFoldDB" id="A0A9D2JU73"/>
<dbReference type="InterPro" id="IPR037208">
    <property type="entry name" value="Spo0E-like_sf"/>
</dbReference>
<protein>
    <submittedName>
        <fullName evidence="1">Spo0E family sporulation regulatory protein-aspartic acid phosphatase</fullName>
    </submittedName>
</protein>
<evidence type="ECO:0000313" key="1">
    <source>
        <dbReference type="EMBL" id="HIZ66848.1"/>
    </source>
</evidence>
<evidence type="ECO:0000313" key="2">
    <source>
        <dbReference type="Proteomes" id="UP000824056"/>
    </source>
</evidence>
<dbReference type="SUPFAM" id="SSF140500">
    <property type="entry name" value="BAS1536-like"/>
    <property type="match status" value="1"/>
</dbReference>
<dbReference type="EMBL" id="DXBG01000309">
    <property type="protein sequence ID" value="HIZ66848.1"/>
    <property type="molecule type" value="Genomic_DNA"/>
</dbReference>
<dbReference type="GO" id="GO:0043937">
    <property type="term" value="P:regulation of sporulation"/>
    <property type="evidence" value="ECO:0007669"/>
    <property type="project" value="InterPro"/>
</dbReference>
<gene>
    <name evidence="1" type="ORF">H9809_13280</name>
</gene>
<sequence>MTQAELKRKIESTREALDAAIAQKQAWQTVLDISRLLDCLIEEYLKGSLRKEEDRNPCLTTRSKMH</sequence>
<accession>A0A9D2JU73</accession>